<organism evidence="1 2">
    <name type="scientific">Microbulbifer rhizosphaerae</name>
    <dbReference type="NCBI Taxonomy" id="1562603"/>
    <lineage>
        <taxon>Bacteria</taxon>
        <taxon>Pseudomonadati</taxon>
        <taxon>Pseudomonadota</taxon>
        <taxon>Gammaproteobacteria</taxon>
        <taxon>Cellvibrionales</taxon>
        <taxon>Microbulbiferaceae</taxon>
        <taxon>Microbulbifer</taxon>
    </lineage>
</organism>
<proteinExistence type="predicted"/>
<dbReference type="AlphaFoldDB" id="A0A7W4WEN6"/>
<dbReference type="Proteomes" id="UP000535937">
    <property type="component" value="Unassembled WGS sequence"/>
</dbReference>
<dbReference type="EMBL" id="JACHWZ010000021">
    <property type="protein sequence ID" value="MBB3062867.1"/>
    <property type="molecule type" value="Genomic_DNA"/>
</dbReference>
<comment type="caution">
    <text evidence="1">The sequence shown here is derived from an EMBL/GenBank/DDBJ whole genome shotgun (WGS) entry which is preliminary data.</text>
</comment>
<dbReference type="RefSeq" id="WP_183462542.1">
    <property type="nucleotide sequence ID" value="NZ_JACHWZ010000021.1"/>
</dbReference>
<evidence type="ECO:0000313" key="2">
    <source>
        <dbReference type="Proteomes" id="UP000535937"/>
    </source>
</evidence>
<evidence type="ECO:0000313" key="1">
    <source>
        <dbReference type="EMBL" id="MBB3062867.1"/>
    </source>
</evidence>
<accession>A0A7W4WEN6</accession>
<protein>
    <submittedName>
        <fullName evidence="1">Uncharacterized protein</fullName>
    </submittedName>
</protein>
<sequence>MALISLGHFGLATAPANKPEMVPKLTNFRQRIDILYLTGVPFPIAGLSDALSTADAKAKLDGDIQLHFGAAPKGTISQPWGIHRQ</sequence>
<keyword evidence="2" id="KW-1185">Reference proteome</keyword>
<name>A0A7W4WEN6_9GAMM</name>
<gene>
    <name evidence="1" type="ORF">FHS09_003717</name>
</gene>
<reference evidence="1 2" key="1">
    <citation type="submission" date="2020-08" db="EMBL/GenBank/DDBJ databases">
        <title>Genomic Encyclopedia of Type Strains, Phase III (KMG-III): the genomes of soil and plant-associated and newly described type strains.</title>
        <authorList>
            <person name="Whitman W."/>
        </authorList>
    </citation>
    <scope>NUCLEOTIDE SEQUENCE [LARGE SCALE GENOMIC DNA]</scope>
    <source>
        <strain evidence="1 2">CECT 8799</strain>
    </source>
</reference>